<dbReference type="AlphaFoldDB" id="A0A1A8J8F2"/>
<evidence type="ECO:0000256" key="1">
    <source>
        <dbReference type="SAM" id="MobiDB-lite"/>
    </source>
</evidence>
<dbReference type="EMBL" id="HAED01019494">
    <property type="protein sequence ID" value="SBR05959.1"/>
    <property type="molecule type" value="Transcribed_RNA"/>
</dbReference>
<accession>A0A1A8J8F2</accession>
<gene>
    <name evidence="2" type="primary">SLC16A10</name>
</gene>
<protein>
    <submittedName>
        <fullName evidence="2">Solute carrier family 16, member 10 (Aromatic amino acid transporter)</fullName>
    </submittedName>
</protein>
<evidence type="ECO:0000313" key="2">
    <source>
        <dbReference type="EMBL" id="SBR05959.1"/>
    </source>
</evidence>
<name>A0A1A8J8F2_NOTKU</name>
<feature type="region of interest" description="Disordered" evidence="1">
    <location>
        <begin position="1"/>
        <end position="32"/>
    </location>
</feature>
<reference evidence="2" key="1">
    <citation type="submission" date="2016-05" db="EMBL/GenBank/DDBJ databases">
        <authorList>
            <person name="Lavstsen T."/>
            <person name="Jespersen J.S."/>
        </authorList>
    </citation>
    <scope>NUCLEOTIDE SEQUENCE</scope>
    <source>
        <tissue evidence="2">Brain</tissue>
    </source>
</reference>
<proteinExistence type="predicted"/>
<sequence>VGPPIAGRQARSLPSQRSCRSVPAVGQTGAPT</sequence>
<feature type="non-terminal residue" evidence="2">
    <location>
        <position position="1"/>
    </location>
</feature>
<organism evidence="2">
    <name type="scientific">Nothobranchius kuhntae</name>
    <name type="common">Beira killifish</name>
    <dbReference type="NCBI Taxonomy" id="321403"/>
    <lineage>
        <taxon>Eukaryota</taxon>
        <taxon>Metazoa</taxon>
        <taxon>Chordata</taxon>
        <taxon>Craniata</taxon>
        <taxon>Vertebrata</taxon>
        <taxon>Euteleostomi</taxon>
        <taxon>Actinopterygii</taxon>
        <taxon>Neopterygii</taxon>
        <taxon>Teleostei</taxon>
        <taxon>Neoteleostei</taxon>
        <taxon>Acanthomorphata</taxon>
        <taxon>Ovalentaria</taxon>
        <taxon>Atherinomorphae</taxon>
        <taxon>Cyprinodontiformes</taxon>
        <taxon>Nothobranchiidae</taxon>
        <taxon>Nothobranchius</taxon>
    </lineage>
</organism>
<reference evidence="2" key="2">
    <citation type="submission" date="2016-06" db="EMBL/GenBank/DDBJ databases">
        <title>The genome of a short-lived fish provides insights into sex chromosome evolution and the genetic control of aging.</title>
        <authorList>
            <person name="Reichwald K."/>
            <person name="Felder M."/>
            <person name="Petzold A."/>
            <person name="Koch P."/>
            <person name="Groth M."/>
            <person name="Platzer M."/>
        </authorList>
    </citation>
    <scope>NUCLEOTIDE SEQUENCE</scope>
    <source>
        <tissue evidence="2">Brain</tissue>
    </source>
</reference>